<feature type="domain" description="CBS" evidence="3">
    <location>
        <begin position="76"/>
        <end position="132"/>
    </location>
</feature>
<dbReference type="SMART" id="SM00116">
    <property type="entry name" value="CBS"/>
    <property type="match status" value="2"/>
</dbReference>
<evidence type="ECO:0000256" key="1">
    <source>
        <dbReference type="ARBA" id="ARBA00023122"/>
    </source>
</evidence>
<dbReference type="Pfam" id="PF00571">
    <property type="entry name" value="CBS"/>
    <property type="match status" value="2"/>
</dbReference>
<gene>
    <name evidence="4" type="ORF">ACFSCV_03705</name>
</gene>
<dbReference type="RefSeq" id="WP_378797127.1">
    <property type="nucleotide sequence ID" value="NZ_JBHUER010000002.1"/>
</dbReference>
<dbReference type="PANTHER" id="PTHR43080:SF2">
    <property type="entry name" value="CBS DOMAIN-CONTAINING PROTEIN"/>
    <property type="match status" value="1"/>
</dbReference>
<name>A0ABW4K5A1_9HYPH</name>
<accession>A0ABW4K5A1</accession>
<dbReference type="SUPFAM" id="SSF54631">
    <property type="entry name" value="CBS-domain pair"/>
    <property type="match status" value="1"/>
</dbReference>
<reference evidence="5" key="1">
    <citation type="journal article" date="2019" name="Int. J. Syst. Evol. Microbiol.">
        <title>The Global Catalogue of Microorganisms (GCM) 10K type strain sequencing project: providing services to taxonomists for standard genome sequencing and annotation.</title>
        <authorList>
            <consortium name="The Broad Institute Genomics Platform"/>
            <consortium name="The Broad Institute Genome Sequencing Center for Infectious Disease"/>
            <person name="Wu L."/>
            <person name="Ma J."/>
        </authorList>
    </citation>
    <scope>NUCLEOTIDE SEQUENCE [LARGE SCALE GENOMIC DNA]</scope>
    <source>
        <strain evidence="5">KCTC 23707</strain>
    </source>
</reference>
<dbReference type="Proteomes" id="UP001597308">
    <property type="component" value="Unassembled WGS sequence"/>
</dbReference>
<evidence type="ECO:0000313" key="4">
    <source>
        <dbReference type="EMBL" id="MFD1702102.1"/>
    </source>
</evidence>
<dbReference type="PANTHER" id="PTHR43080">
    <property type="entry name" value="CBS DOMAIN-CONTAINING PROTEIN CBSX3, MITOCHONDRIAL"/>
    <property type="match status" value="1"/>
</dbReference>
<sequence>MTVARILALKGSDVVTASPHRTMGDIVKLLAEKRVGAVIIAGADGYIAGIISERDVVRTLAQKGADVLADAVSEHMTRAVVTAGADETVDEIMDRMTEGKFRHVPIVEGRRLVGMISIGDVVKHRMAMAEAEASAMRDYIATA</sequence>
<comment type="caution">
    <text evidence="4">The sequence shown here is derived from an EMBL/GenBank/DDBJ whole genome shotgun (WGS) entry which is preliminary data.</text>
</comment>
<dbReference type="InterPro" id="IPR000644">
    <property type="entry name" value="CBS_dom"/>
</dbReference>
<keyword evidence="1 2" id="KW-0129">CBS domain</keyword>
<dbReference type="InterPro" id="IPR044725">
    <property type="entry name" value="CBSX3_CBS_dom"/>
</dbReference>
<evidence type="ECO:0000256" key="2">
    <source>
        <dbReference type="PROSITE-ProRule" id="PRU00703"/>
    </source>
</evidence>
<keyword evidence="5" id="KW-1185">Reference proteome</keyword>
<dbReference type="Gene3D" id="3.10.580.10">
    <property type="entry name" value="CBS-domain"/>
    <property type="match status" value="1"/>
</dbReference>
<evidence type="ECO:0000259" key="3">
    <source>
        <dbReference type="PROSITE" id="PS51371"/>
    </source>
</evidence>
<dbReference type="EMBL" id="JBHUER010000002">
    <property type="protein sequence ID" value="MFD1702102.1"/>
    <property type="molecule type" value="Genomic_DNA"/>
</dbReference>
<dbReference type="PROSITE" id="PS51371">
    <property type="entry name" value="CBS"/>
    <property type="match status" value="2"/>
</dbReference>
<proteinExistence type="predicted"/>
<dbReference type="CDD" id="cd04623">
    <property type="entry name" value="CBS_pair_bac_euk"/>
    <property type="match status" value="1"/>
</dbReference>
<protein>
    <submittedName>
        <fullName evidence="4">CBS domain-containing protein</fullName>
    </submittedName>
</protein>
<evidence type="ECO:0000313" key="5">
    <source>
        <dbReference type="Proteomes" id="UP001597308"/>
    </source>
</evidence>
<feature type="domain" description="CBS" evidence="3">
    <location>
        <begin position="8"/>
        <end position="67"/>
    </location>
</feature>
<dbReference type="InterPro" id="IPR046342">
    <property type="entry name" value="CBS_dom_sf"/>
</dbReference>
<dbReference type="InterPro" id="IPR051257">
    <property type="entry name" value="Diverse_CBS-Domain"/>
</dbReference>
<organism evidence="4 5">
    <name type="scientific">Methylopila henanensis</name>
    <dbReference type="NCBI Taxonomy" id="873516"/>
    <lineage>
        <taxon>Bacteria</taxon>
        <taxon>Pseudomonadati</taxon>
        <taxon>Pseudomonadota</taxon>
        <taxon>Alphaproteobacteria</taxon>
        <taxon>Hyphomicrobiales</taxon>
        <taxon>Methylopilaceae</taxon>
        <taxon>Methylopila</taxon>
    </lineage>
</organism>